<proteinExistence type="predicted"/>
<accession>A0A2P7R3D1</accession>
<sequence>MTQYLYNAFATDLNDNIHDSGMPNPNKYISVNEIVVPSDVNASQTNPSPRMSPFEVYEDENIRVTATLVSHPPMYPSFAFRVDTESGSIVFSGDTNRNENLIELAKDADILVHEVISVEWANNLFPEPRSAAEEAKLDHLIKSHTPVTEVGGIAQEANVKHLVLSHLAPPTLSKEEWISQISGFDGKADIGSPLFRIALPLQH</sequence>
<dbReference type="AlphaFoldDB" id="A0A2P7R3D1"/>
<dbReference type="SUPFAM" id="SSF56281">
    <property type="entry name" value="Metallo-hydrolase/oxidoreductase"/>
    <property type="match status" value="1"/>
</dbReference>
<dbReference type="Proteomes" id="UP000240243">
    <property type="component" value="Unassembled WGS sequence"/>
</dbReference>
<evidence type="ECO:0000313" key="2">
    <source>
        <dbReference type="Proteomes" id="UP000240243"/>
    </source>
</evidence>
<dbReference type="PANTHER" id="PTHR46018:SF2">
    <property type="entry name" value="ZINC PHOSPHODIESTERASE ELAC PROTEIN 1"/>
    <property type="match status" value="1"/>
</dbReference>
<protein>
    <recommendedName>
        <fullName evidence="3">Metallo-beta-lactamase domain-containing protein</fullName>
    </recommendedName>
</protein>
<dbReference type="InterPro" id="IPR036866">
    <property type="entry name" value="RibonucZ/Hydroxyglut_hydro"/>
</dbReference>
<evidence type="ECO:0008006" key="3">
    <source>
        <dbReference type="Google" id="ProtNLM"/>
    </source>
</evidence>
<evidence type="ECO:0000313" key="1">
    <source>
        <dbReference type="EMBL" id="PSJ44704.1"/>
    </source>
</evidence>
<dbReference type="Gene3D" id="3.60.15.10">
    <property type="entry name" value="Ribonuclease Z/Hydroxyacylglutathione hydrolase-like"/>
    <property type="match status" value="1"/>
</dbReference>
<comment type="caution">
    <text evidence="1">The sequence shown here is derived from an EMBL/GenBank/DDBJ whole genome shotgun (WGS) entry which is preliminary data.</text>
</comment>
<dbReference type="EMBL" id="PXYG01000005">
    <property type="protein sequence ID" value="PSJ44704.1"/>
    <property type="molecule type" value="Genomic_DNA"/>
</dbReference>
<gene>
    <name evidence="1" type="ORF">C7H85_12020</name>
</gene>
<organism evidence="1 2">
    <name type="scientific">Zobellella endophytica</name>
    <dbReference type="NCBI Taxonomy" id="2116700"/>
    <lineage>
        <taxon>Bacteria</taxon>
        <taxon>Pseudomonadati</taxon>
        <taxon>Pseudomonadota</taxon>
        <taxon>Gammaproteobacteria</taxon>
        <taxon>Aeromonadales</taxon>
        <taxon>Aeromonadaceae</taxon>
        <taxon>Zobellella</taxon>
    </lineage>
</organism>
<dbReference type="PANTHER" id="PTHR46018">
    <property type="entry name" value="ZINC PHOSPHODIESTERASE ELAC PROTEIN 1"/>
    <property type="match status" value="1"/>
</dbReference>
<name>A0A2P7R3D1_9GAMM</name>
<dbReference type="GO" id="GO:0042781">
    <property type="term" value="F:3'-tRNA processing endoribonuclease activity"/>
    <property type="evidence" value="ECO:0007669"/>
    <property type="project" value="TreeGrafter"/>
</dbReference>
<keyword evidence="2" id="KW-1185">Reference proteome</keyword>
<reference evidence="1 2" key="1">
    <citation type="submission" date="2018-03" db="EMBL/GenBank/DDBJ databases">
        <title>The draft genome of Zobellella sp. 59N8.</title>
        <authorList>
            <person name="Liu L."/>
            <person name="Li L."/>
            <person name="Zhang X."/>
            <person name="Liang L."/>
            <person name="Wang T."/>
        </authorList>
    </citation>
    <scope>NUCLEOTIDE SEQUENCE [LARGE SCALE GENOMIC DNA]</scope>
    <source>
        <strain evidence="1 2">59N8</strain>
    </source>
</reference>